<reference evidence="1" key="1">
    <citation type="submission" date="2020-04" db="EMBL/GenBank/DDBJ databases">
        <authorList>
            <person name="Chiriac C."/>
            <person name="Salcher M."/>
            <person name="Ghai R."/>
            <person name="Kavagutti S V."/>
        </authorList>
    </citation>
    <scope>NUCLEOTIDE SEQUENCE</scope>
</reference>
<evidence type="ECO:0000313" key="1">
    <source>
        <dbReference type="EMBL" id="CAB4131252.1"/>
    </source>
</evidence>
<dbReference type="EMBL" id="LR796245">
    <property type="protein sequence ID" value="CAB4131252.1"/>
    <property type="molecule type" value="Genomic_DNA"/>
</dbReference>
<sequence>MDTKQKIIKYIQTWEQKCYPDGIPDEVPIEIQELVPNYKKICLAILKNDYALKTLGLNTTKSKYYDYYKKIELEKRKDYIQLKLEL</sequence>
<proteinExistence type="predicted"/>
<name>A0A6J5LCQ7_9CAUD</name>
<organism evidence="1">
    <name type="scientific">uncultured Caudovirales phage</name>
    <dbReference type="NCBI Taxonomy" id="2100421"/>
    <lineage>
        <taxon>Viruses</taxon>
        <taxon>Duplodnaviria</taxon>
        <taxon>Heunggongvirae</taxon>
        <taxon>Uroviricota</taxon>
        <taxon>Caudoviricetes</taxon>
        <taxon>Peduoviridae</taxon>
        <taxon>Maltschvirus</taxon>
        <taxon>Maltschvirus maltsch</taxon>
    </lineage>
</organism>
<dbReference type="Pfam" id="PF11922">
    <property type="entry name" value="DUF3440"/>
    <property type="match status" value="1"/>
</dbReference>
<gene>
    <name evidence="1" type="ORF">UFOVP129_62</name>
</gene>
<protein>
    <submittedName>
        <fullName evidence="1">Uncharacterized protein</fullName>
    </submittedName>
</protein>
<accession>A0A6J5LCQ7</accession>
<dbReference type="InterPro" id="IPR021845">
    <property type="entry name" value="DUF3440"/>
</dbReference>